<dbReference type="Proteomes" id="UP000095286">
    <property type="component" value="Unplaced"/>
</dbReference>
<accession>A0AC35TJ19</accession>
<evidence type="ECO:0000313" key="2">
    <source>
        <dbReference type="WBParaSite" id="RSKR_0000119200.1"/>
    </source>
</evidence>
<name>A0AC35TJ19_9BILA</name>
<dbReference type="WBParaSite" id="RSKR_0000119200.1">
    <property type="protein sequence ID" value="RSKR_0000119200.1"/>
    <property type="gene ID" value="RSKR_0000119200"/>
</dbReference>
<sequence length="860" mass="97360">MAFTQTGQKLFHDIESFDKEMKKDKLSKNHARLERMNAIPTGKNTRRRSKASTDEDEEAREDTRRYLSNTKIFIKMPSTVRRQILKSLDISHTYHQNEDEDTSHVQESREHVGCDCPEGECLPETCSCILNGIKCYLDSYDGLSCGCVKDCPNPHGTISYNNDAVQWHYEYIKLREQLLNDKEVKGGNISEVNQKLEDLELTNVLNIEKYRTGTSTQIVVESDDDIGFGDEVNACDFLDDSVNFIDISCSNLNSGDMSSNDEIDDASQDVFMTEMPSLITTHEGVMIPELPVGKTLTLALIETWNGKSDEFGLRGIEIFNEKGLLVKADKIEVMGNLKQGTMDNFVKTCGTMVCEKSGNVIIKRDDQGKDDVKIKISFSEVETLAMIRLWNYNKCRCDVMIGVRLLELWLDKIKIFNGEISPSYDYHGNCGILNDNIWFTLSEQIFEDVRRHDISLKYYEANGRKGSGSNKIETRKVEFNEKEECFEEINSLASYRPTTSEGEKNTSSSSTALSSTSKSTNETIEKVTNVSGVMLENKEVDYIKAKILHIELASNWGLSDFIGLTGIQMIDINNKIIDSSSVSIQSSSGDNSTIDRLLNNNNLTVKRKEMYLIPFNGSSDIHTTITITFKEETKLMGLSFWNYNESLEMSYAGVKCIKLFVNGQIVGDNIVLRKAPGFVYFDYLQDVLFNKEHKVATKMLVRPNTKSASGFVYQLRLLSTWGDEYYIGLNGIECLDRNGRKIKLRPQNLACFPESVNILPNVNNDPRVSTNLIKDHPETARPNQMWLTPLLPNKTVRIFVIFDFPTYISEIRIYNYTKTPSRGVKDLLVSSDDLIVFSGEVPCSSDGKVGVLRFSLRDSM</sequence>
<organism evidence="1 2">
    <name type="scientific">Rhabditophanes sp. KR3021</name>
    <dbReference type="NCBI Taxonomy" id="114890"/>
    <lineage>
        <taxon>Eukaryota</taxon>
        <taxon>Metazoa</taxon>
        <taxon>Ecdysozoa</taxon>
        <taxon>Nematoda</taxon>
        <taxon>Chromadorea</taxon>
        <taxon>Rhabditida</taxon>
        <taxon>Tylenchina</taxon>
        <taxon>Panagrolaimomorpha</taxon>
        <taxon>Strongyloidoidea</taxon>
        <taxon>Alloionematidae</taxon>
        <taxon>Rhabditophanes</taxon>
    </lineage>
</organism>
<proteinExistence type="predicted"/>
<protein>
    <submittedName>
        <fullName evidence="2">DUF4457 domain-containing protein</fullName>
    </submittedName>
</protein>
<reference evidence="2" key="1">
    <citation type="submission" date="2016-11" db="UniProtKB">
        <authorList>
            <consortium name="WormBaseParasite"/>
        </authorList>
    </citation>
    <scope>IDENTIFICATION</scope>
    <source>
        <strain evidence="2">KR3021</strain>
    </source>
</reference>
<evidence type="ECO:0000313" key="1">
    <source>
        <dbReference type="Proteomes" id="UP000095286"/>
    </source>
</evidence>